<evidence type="ECO:0000313" key="3">
    <source>
        <dbReference type="EMBL" id="UWP80741.1"/>
    </source>
</evidence>
<feature type="transmembrane region" description="Helical" evidence="1">
    <location>
        <begin position="157"/>
        <end position="176"/>
    </location>
</feature>
<gene>
    <name evidence="3" type="ORF">Dfulv_37195</name>
</gene>
<accession>A0ABY5VYB5</accession>
<feature type="transmembrane region" description="Helical" evidence="1">
    <location>
        <begin position="182"/>
        <end position="200"/>
    </location>
</feature>
<dbReference type="EMBL" id="CP073720">
    <property type="protein sequence ID" value="UWP80741.1"/>
    <property type="molecule type" value="Genomic_DNA"/>
</dbReference>
<keyword evidence="4" id="KW-1185">Reference proteome</keyword>
<keyword evidence="1" id="KW-0472">Membrane</keyword>
<reference evidence="3" key="2">
    <citation type="submission" date="2022-09" db="EMBL/GenBank/DDBJ databases">
        <title>Biosynthetic gene clusters of Dactylosporangioum fulvum.</title>
        <authorList>
            <person name="Caradec T."/>
        </authorList>
    </citation>
    <scope>NUCLEOTIDE SEQUENCE</scope>
    <source>
        <strain evidence="3">NRRL B-16292</strain>
    </source>
</reference>
<dbReference type="RefSeq" id="WP_259858499.1">
    <property type="nucleotide sequence ID" value="NZ_BAAAST010000048.1"/>
</dbReference>
<name>A0ABY5VYB5_9ACTN</name>
<feature type="transmembrane region" description="Helical" evidence="1">
    <location>
        <begin position="330"/>
        <end position="351"/>
    </location>
</feature>
<feature type="transmembrane region" description="Helical" evidence="1">
    <location>
        <begin position="285"/>
        <end position="303"/>
    </location>
</feature>
<evidence type="ECO:0000313" key="4">
    <source>
        <dbReference type="Proteomes" id="UP001059617"/>
    </source>
</evidence>
<organism evidence="3 4">
    <name type="scientific">Dactylosporangium fulvum</name>
    <dbReference type="NCBI Taxonomy" id="53359"/>
    <lineage>
        <taxon>Bacteria</taxon>
        <taxon>Bacillati</taxon>
        <taxon>Actinomycetota</taxon>
        <taxon>Actinomycetes</taxon>
        <taxon>Micromonosporales</taxon>
        <taxon>Micromonosporaceae</taxon>
        <taxon>Dactylosporangium</taxon>
    </lineage>
</organism>
<evidence type="ECO:0000256" key="2">
    <source>
        <dbReference type="SAM" id="SignalP"/>
    </source>
</evidence>
<dbReference type="Proteomes" id="UP001059617">
    <property type="component" value="Chromosome"/>
</dbReference>
<feature type="transmembrane region" description="Helical" evidence="1">
    <location>
        <begin position="46"/>
        <end position="66"/>
    </location>
</feature>
<feature type="chain" id="PRO_5046250561" evidence="2">
    <location>
        <begin position="21"/>
        <end position="421"/>
    </location>
</feature>
<feature type="transmembrane region" description="Helical" evidence="1">
    <location>
        <begin position="363"/>
        <end position="380"/>
    </location>
</feature>
<feature type="transmembrane region" description="Helical" evidence="1">
    <location>
        <begin position="78"/>
        <end position="104"/>
    </location>
</feature>
<keyword evidence="1" id="KW-0812">Transmembrane</keyword>
<feature type="signal peptide" evidence="2">
    <location>
        <begin position="1"/>
        <end position="20"/>
    </location>
</feature>
<protein>
    <submittedName>
        <fullName evidence="3">Uncharacterized protein</fullName>
    </submittedName>
</protein>
<feature type="transmembrane region" description="Helical" evidence="1">
    <location>
        <begin position="252"/>
        <end position="273"/>
    </location>
</feature>
<reference evidence="3" key="1">
    <citation type="submission" date="2021-04" db="EMBL/GenBank/DDBJ databases">
        <authorList>
            <person name="Hartkoorn R.C."/>
            <person name="Beaudoing E."/>
            <person name="Hot D."/>
        </authorList>
    </citation>
    <scope>NUCLEOTIDE SEQUENCE</scope>
    <source>
        <strain evidence="3">NRRL B-16292</strain>
    </source>
</reference>
<keyword evidence="1" id="KW-1133">Transmembrane helix</keyword>
<feature type="transmembrane region" description="Helical" evidence="1">
    <location>
        <begin position="124"/>
        <end position="145"/>
    </location>
</feature>
<keyword evidence="2" id="KW-0732">Signal</keyword>
<feature type="transmembrane region" description="Helical" evidence="1">
    <location>
        <begin position="221"/>
        <end position="240"/>
    </location>
</feature>
<proteinExistence type="predicted"/>
<evidence type="ECO:0000256" key="1">
    <source>
        <dbReference type="SAM" id="Phobius"/>
    </source>
</evidence>
<sequence>MRRTAAAVCLILAPITLAVATAVDPALGAEDQSYGIYRNAPDAIEWHSVLLHWAWVLFVPGLLGLLDPIRKRGAVLARIAWVAVGFGLVTFAALMASDLMVLALEQNLPDDKVKAVDEAFQAMAWAQWGWQVPGLLGWAVALLLTPIAAARARVINWWTAGAALAGTAGYFVFAISPVPLCLVGPVVMTGAYAVAGWQLCRVTPPAEPDSFGAFRFAVGRLSMILAPVSFGVGLATVPGLSADTAGFLEHPALAQASAFFLHLSWVLFIPAVLTATRDGGRLARIAGFVTVLALANFSALMVGDYGDLAARQTLGHATADKVQESMGEQALFTFAWALPSMAGTLLGLILVAVATTVDGRSRWWVPVLVGTGIAAFLVLGVGPLSLVSPVLLLAGFGLLARSLRFTSTQSPAPAPAPVPAP</sequence>